<reference evidence="2" key="1">
    <citation type="submission" date="2021-01" db="EMBL/GenBank/DDBJ databases">
        <authorList>
            <person name="Eckstrom K.M.E."/>
        </authorList>
    </citation>
    <scope>NUCLEOTIDE SEQUENCE</scope>
    <source>
        <strain evidence="2">UVCC 0001</strain>
    </source>
</reference>
<evidence type="ECO:0000256" key="1">
    <source>
        <dbReference type="SAM" id="Phobius"/>
    </source>
</evidence>
<keyword evidence="1" id="KW-0812">Transmembrane</keyword>
<feature type="transmembrane region" description="Helical" evidence="1">
    <location>
        <begin position="115"/>
        <end position="136"/>
    </location>
</feature>
<feature type="transmembrane region" description="Helical" evidence="1">
    <location>
        <begin position="54"/>
        <end position="72"/>
    </location>
</feature>
<feature type="transmembrane region" description="Helical" evidence="1">
    <location>
        <begin position="12"/>
        <end position="30"/>
    </location>
</feature>
<accession>A0AAD9IMZ9</accession>
<keyword evidence="3" id="KW-1185">Reference proteome</keyword>
<evidence type="ECO:0000313" key="3">
    <source>
        <dbReference type="Proteomes" id="UP001255856"/>
    </source>
</evidence>
<feature type="transmembrane region" description="Helical" evidence="1">
    <location>
        <begin position="248"/>
        <end position="269"/>
    </location>
</feature>
<keyword evidence="1" id="KW-1133">Transmembrane helix</keyword>
<organism evidence="2 3">
    <name type="scientific">Prototheca wickerhamii</name>
    <dbReference type="NCBI Taxonomy" id="3111"/>
    <lineage>
        <taxon>Eukaryota</taxon>
        <taxon>Viridiplantae</taxon>
        <taxon>Chlorophyta</taxon>
        <taxon>core chlorophytes</taxon>
        <taxon>Trebouxiophyceae</taxon>
        <taxon>Chlorellales</taxon>
        <taxon>Chlorellaceae</taxon>
        <taxon>Prototheca</taxon>
    </lineage>
</organism>
<protein>
    <submittedName>
        <fullName evidence="2">Uncharacterized protein</fullName>
    </submittedName>
</protein>
<comment type="caution">
    <text evidence="2">The sequence shown here is derived from an EMBL/GenBank/DDBJ whole genome shotgun (WGS) entry which is preliminary data.</text>
</comment>
<dbReference type="AlphaFoldDB" id="A0AAD9IMZ9"/>
<name>A0AAD9IMZ9_PROWI</name>
<keyword evidence="1" id="KW-0472">Membrane</keyword>
<dbReference type="EMBL" id="JASFZW010000001">
    <property type="protein sequence ID" value="KAK2080698.1"/>
    <property type="molecule type" value="Genomic_DNA"/>
</dbReference>
<dbReference type="Proteomes" id="UP001255856">
    <property type="component" value="Unassembled WGS sequence"/>
</dbReference>
<gene>
    <name evidence="2" type="ORF">QBZ16_000552</name>
</gene>
<proteinExistence type="predicted"/>
<evidence type="ECO:0000313" key="2">
    <source>
        <dbReference type="EMBL" id="KAK2080698.1"/>
    </source>
</evidence>
<sequence length="276" mass="28135">MPGSSDHDKYAAGYAAIAVASAAMAIPLIFQPRSTAEFLLGASALPTNMEQDRLMGLVAAGLLSAGATAWALKSDAEKHELDVGASETLQLGLIGFAATNLAAHLAHVNDLTPNGLAAGVATAAVSAAVPAARLLLSPAGRRKIVDRLRDAVDSVCRRSLDFGNRGRGFRFTSALYALMGADSVYLWRQIGTAMLTIAPAALLALKDRADNDELGEAQPRALNAGLLLAGTAQLAVLAPMAADGAGGRYLPLVLGLSGATALAGVLGLASSNGRRL</sequence>